<dbReference type="InterPro" id="IPR036390">
    <property type="entry name" value="WH_DNA-bd_sf"/>
</dbReference>
<comment type="caution">
    <text evidence="1">The sequence shown here is derived from an EMBL/GenBank/DDBJ whole genome shotgun (WGS) entry which is preliminary data.</text>
</comment>
<dbReference type="InterPro" id="IPR002481">
    <property type="entry name" value="FUR"/>
</dbReference>
<proteinExistence type="predicted"/>
<accession>A0ABP8QV61</accession>
<dbReference type="EMBL" id="BAABGR010000003">
    <property type="protein sequence ID" value="GAA4510552.1"/>
    <property type="molecule type" value="Genomic_DNA"/>
</dbReference>
<reference evidence="2" key="1">
    <citation type="journal article" date="2019" name="Int. J. Syst. Evol. Microbiol.">
        <title>The Global Catalogue of Microorganisms (GCM) 10K type strain sequencing project: providing services to taxonomists for standard genome sequencing and annotation.</title>
        <authorList>
            <consortium name="The Broad Institute Genomics Platform"/>
            <consortium name="The Broad Institute Genome Sequencing Center for Infectious Disease"/>
            <person name="Wu L."/>
            <person name="Ma J."/>
        </authorList>
    </citation>
    <scope>NUCLEOTIDE SEQUENCE [LARGE SCALE GENOMIC DNA]</scope>
    <source>
        <strain evidence="2">JCM 17858</strain>
    </source>
</reference>
<dbReference type="RefSeq" id="WP_039053485.1">
    <property type="nucleotide sequence ID" value="NZ_BAABGR010000003.1"/>
</dbReference>
<name>A0ABP8QV61_9SPHI</name>
<evidence type="ECO:0000313" key="1">
    <source>
        <dbReference type="EMBL" id="GAA4510552.1"/>
    </source>
</evidence>
<dbReference type="Gene3D" id="1.10.10.10">
    <property type="entry name" value="Winged helix-like DNA-binding domain superfamily/Winged helix DNA-binding domain"/>
    <property type="match status" value="1"/>
</dbReference>
<dbReference type="Proteomes" id="UP001500394">
    <property type="component" value="Unassembled WGS sequence"/>
</dbReference>
<dbReference type="PANTHER" id="PTHR33202:SF22">
    <property type="entry name" value="HYDROGEN PEROXIDE SENSITIVE REPRESSOR"/>
    <property type="match status" value="1"/>
</dbReference>
<gene>
    <name evidence="1" type="ORF">GCM10023173_02080</name>
</gene>
<evidence type="ECO:0008006" key="3">
    <source>
        <dbReference type="Google" id="ProtNLM"/>
    </source>
</evidence>
<organism evidence="1 2">
    <name type="scientific">Sphingobacterium thermophilum</name>
    <dbReference type="NCBI Taxonomy" id="768534"/>
    <lineage>
        <taxon>Bacteria</taxon>
        <taxon>Pseudomonadati</taxon>
        <taxon>Bacteroidota</taxon>
        <taxon>Sphingobacteriia</taxon>
        <taxon>Sphingobacteriales</taxon>
        <taxon>Sphingobacteriaceae</taxon>
        <taxon>Sphingobacterium</taxon>
    </lineage>
</organism>
<dbReference type="Pfam" id="PF01475">
    <property type="entry name" value="FUR"/>
    <property type="match status" value="1"/>
</dbReference>
<dbReference type="PANTHER" id="PTHR33202">
    <property type="entry name" value="ZINC UPTAKE REGULATION PROTEIN"/>
    <property type="match status" value="1"/>
</dbReference>
<dbReference type="InterPro" id="IPR036388">
    <property type="entry name" value="WH-like_DNA-bd_sf"/>
</dbReference>
<sequence>MKTAAHEVNRTATQADFTQLLKSNGLKVTKPRLRVLEVISDKKTAIKQPELEKVFGSEIDRVTLYRILASFEDKGILHKIFDLHGTATYAICSSKCTEHHHHDQHVHFICSVCNSVYCLDEISIPKINVPQNFSLHSIGINAVGICSNCQEEITENK</sequence>
<dbReference type="SUPFAM" id="SSF46785">
    <property type="entry name" value="Winged helix' DNA-binding domain"/>
    <property type="match status" value="1"/>
</dbReference>
<keyword evidence="2" id="KW-1185">Reference proteome</keyword>
<protein>
    <recommendedName>
        <fullName evidence="3">Ferric uptake regulation protein</fullName>
    </recommendedName>
</protein>
<evidence type="ECO:0000313" key="2">
    <source>
        <dbReference type="Proteomes" id="UP001500394"/>
    </source>
</evidence>